<dbReference type="PRINTS" id="PR02045">
    <property type="entry name" value="F138DOMAIN"/>
</dbReference>
<dbReference type="GeneTree" id="ENSGT00940000167556"/>
<reference evidence="1" key="2">
    <citation type="submission" date="2025-08" db="UniProtKB">
        <authorList>
            <consortium name="Ensembl"/>
        </authorList>
    </citation>
    <scope>IDENTIFICATION</scope>
</reference>
<reference evidence="1" key="1">
    <citation type="submission" date="2009-03" db="EMBL/GenBank/DDBJ databases">
        <authorList>
            <person name="Warren W."/>
            <person name="Ye L."/>
            <person name="Minx P."/>
            <person name="Worley K."/>
            <person name="Gibbs R."/>
            <person name="Wilson R.K."/>
        </authorList>
    </citation>
    <scope>NUCLEOTIDE SEQUENCE [LARGE SCALE GENOMIC DNA]</scope>
</reference>
<dbReference type="AlphaFoldDB" id="A0A5F4VYR3"/>
<dbReference type="PANTHER" id="PTHR46254:SF3">
    <property type="entry name" value="SECRETED PROTEIN"/>
    <property type="match status" value="1"/>
</dbReference>
<sequence length="134" mass="15284">MIIAHSRLNLPDSSDPPHLGLPKFWDYRHEPPCPAAIFFMASCSVTQMGEQWFNINSLQPPPPWFKVFSCLSLLSNWDYRCMPPHQLIFVFLEETGSHYIDQAGLKLLTSSDLPALASHCTRPNFQSCSYARNL</sequence>
<organism evidence="1 2">
    <name type="scientific">Callithrix jacchus</name>
    <name type="common">White-tufted-ear marmoset</name>
    <name type="synonym">Simia Jacchus</name>
    <dbReference type="NCBI Taxonomy" id="9483"/>
    <lineage>
        <taxon>Eukaryota</taxon>
        <taxon>Metazoa</taxon>
        <taxon>Chordata</taxon>
        <taxon>Craniata</taxon>
        <taxon>Vertebrata</taxon>
        <taxon>Euteleostomi</taxon>
        <taxon>Mammalia</taxon>
        <taxon>Eutheria</taxon>
        <taxon>Euarchontoglires</taxon>
        <taxon>Primates</taxon>
        <taxon>Haplorrhini</taxon>
        <taxon>Platyrrhini</taxon>
        <taxon>Cebidae</taxon>
        <taxon>Callitrichinae</taxon>
        <taxon>Callithrix</taxon>
        <taxon>Callithrix</taxon>
    </lineage>
</organism>
<evidence type="ECO:0000313" key="2">
    <source>
        <dbReference type="Proteomes" id="UP000008225"/>
    </source>
</evidence>
<reference evidence="1" key="3">
    <citation type="submission" date="2025-09" db="UniProtKB">
        <authorList>
            <consortium name="Ensembl"/>
        </authorList>
    </citation>
    <scope>IDENTIFICATION</scope>
</reference>
<accession>A0A5F4VYR3</accession>
<evidence type="ECO:0000313" key="1">
    <source>
        <dbReference type="Ensembl" id="ENSCJAP00000070678.2"/>
    </source>
</evidence>
<dbReference type="Proteomes" id="UP000008225">
    <property type="component" value="Chromosome 6"/>
</dbReference>
<keyword evidence="2" id="KW-1185">Reference proteome</keyword>
<dbReference type="PANTHER" id="PTHR46254">
    <property type="entry name" value="PROTEIN GVQW1-RELATED"/>
    <property type="match status" value="1"/>
</dbReference>
<protein>
    <submittedName>
        <fullName evidence="1">Uncharacterized protein</fullName>
    </submittedName>
</protein>
<dbReference type="InParanoid" id="A0A5F4VYR3"/>
<name>A0A5F4VYR3_CALJA</name>
<dbReference type="Bgee" id="ENSCJAG00000065347">
    <property type="expression patterns" value="Expressed in heart and 1 other cell type or tissue"/>
</dbReference>
<dbReference type="Ensembl" id="ENSCJAT00000109678.2">
    <property type="protein sequence ID" value="ENSCJAP00000070678.2"/>
    <property type="gene ID" value="ENSCJAG00000065347.2"/>
</dbReference>
<proteinExistence type="predicted"/>